<dbReference type="InterPro" id="IPR011043">
    <property type="entry name" value="Gal_Oxase/kelch_b-propeller"/>
</dbReference>
<keyword evidence="1" id="KW-0472">Membrane</keyword>
<dbReference type="InterPro" id="IPR024982">
    <property type="entry name" value="Rax2-like_C"/>
</dbReference>
<dbReference type="OrthoDB" id="2503993at2759"/>
<feature type="domain" description="Rax2-like third" evidence="4">
    <location>
        <begin position="385"/>
        <end position="546"/>
    </location>
</feature>
<reference evidence="5" key="1">
    <citation type="journal article" date="2020" name="Stud. Mycol.">
        <title>101 Dothideomycetes genomes: a test case for predicting lifestyles and emergence of pathogens.</title>
        <authorList>
            <person name="Haridas S."/>
            <person name="Albert R."/>
            <person name="Binder M."/>
            <person name="Bloem J."/>
            <person name="Labutti K."/>
            <person name="Salamov A."/>
            <person name="Andreopoulos B."/>
            <person name="Baker S."/>
            <person name="Barry K."/>
            <person name="Bills G."/>
            <person name="Bluhm B."/>
            <person name="Cannon C."/>
            <person name="Castanera R."/>
            <person name="Culley D."/>
            <person name="Daum C."/>
            <person name="Ezra D."/>
            <person name="Gonzalez J."/>
            <person name="Henrissat B."/>
            <person name="Kuo A."/>
            <person name="Liang C."/>
            <person name="Lipzen A."/>
            <person name="Lutzoni F."/>
            <person name="Magnuson J."/>
            <person name="Mondo S."/>
            <person name="Nolan M."/>
            <person name="Ohm R."/>
            <person name="Pangilinan J."/>
            <person name="Park H.-J."/>
            <person name="Ramirez L."/>
            <person name="Alfaro M."/>
            <person name="Sun H."/>
            <person name="Tritt A."/>
            <person name="Yoshinaga Y."/>
            <person name="Zwiers L.-H."/>
            <person name="Turgeon B."/>
            <person name="Goodwin S."/>
            <person name="Spatafora J."/>
            <person name="Crous P."/>
            <person name="Grigoriev I."/>
        </authorList>
    </citation>
    <scope>NUCLEOTIDE SEQUENCE</scope>
    <source>
        <strain evidence="5">CBS 113389</strain>
    </source>
</reference>
<evidence type="ECO:0000259" key="3">
    <source>
        <dbReference type="Pfam" id="PF20842"/>
    </source>
</evidence>
<feature type="transmembrane region" description="Helical" evidence="1">
    <location>
        <begin position="1156"/>
        <end position="1183"/>
    </location>
</feature>
<dbReference type="AlphaFoldDB" id="A0A6A6PS97"/>
<evidence type="ECO:0000313" key="5">
    <source>
        <dbReference type="EMBL" id="KAF2482561.1"/>
    </source>
</evidence>
<sequence length="1226" mass="127185">MRNLLSQLLAAGPELAAFILTSPVLFGAKGAYAISFTPAPSPNLDLSQLGRVAVAGDFDSISLWQYTGQSEALLTNNGSQSLLTQFPNGQFETLQTSDASIAAMCQFERNGKVQGVVVGGNFTRLGGVEAQSIALWDSSTNTVSPLTGINGVVSTLYCDNDSGTVYVGGMFSAGNSQNAMSWTTGWENLPFAGFNGPVNSIAKNPAGNIVFGGQFDGLGNTTTAVTPNGQVVNLAGGTISAEGSTSTIAGFEDPSNIICKTGGDGPGNTWLLSDNRGGFWQGTYGFGFIPTKLRLYNTKYQGRGTKSWAFENLANGGYLEFNYTDSSGNTQLCASNCPLPEGNTDAQDFIFTQPVGVDNFRIWINDWYGDGAGFSGIEMFQDDIYSFAINAFNEPNCDGVSNAATSVVNPASGLWNRIPNNGSTNSDYLSAYLTSEAQATSGTSVVFNPNIPQSGNFSITVYTPGCISDGTCATRGSVNLVGTMHPGQPAMTATVTQTNDYDKYDEIYFGSVDLASGFAPSVTLTPVANQALPQTVVAQKVRFQLITTSGGLNGLYEYNPNKATVSMDFSDSAIDSAGTQLAQGAVVNSVVWDSDTGYVGGSFSGKGISNVLSITTKANSLPNGGLNANVETMYLSGSTLYLGGNFTNTADSSVTGLANVASFDTGSNTWTALGAGVDGTVQTIVPVDLNITSGNSETCISISGTFTSVNAVGGSPSFSADGLAVWVPSKNNWLNNIADAAVTVQGELSTSTMVSGLQFPLYAGQASSQALGYSGAAELVGSGQPTLQSFGLKVQDTGSSSSKRKRASDATQDATGIYTGLFYDNNGLNITALGGHFAATGSDGTTVQNLVIVKTTGSSQTVSGVSQLDAKSTVAALAYQDTLLFAGGSISGTVDGNDLNGLVVYNMQTGKVQSPQPPALSGNNVAVNAIAPQDKTSYVYVGGDFTNAGALPCATLCYYDTTQQQWNPVGNGLSGVITAMMWSSKTTLIIAGDLTINGAATKMASYDSKKQTFTAFTNAASLPGQITALTTASSNFDSFWAAGVASNNNSAYLSLYQNGGWTAVGGLGKDTIIRGLQVMELTNSHSSTALVPSNNALVISGNINIPNYGNASAVLFNGTGFEPLLLTTKSDGTPGSVSQLFVSNPTGLLHLGSNHLAVGFVVLIGLAIALAIIFLLVVAGILIERARRRREGYVPMTETRYRGNMSRIPPETLLGKLGEKGSPPKI</sequence>
<evidence type="ECO:0000256" key="1">
    <source>
        <dbReference type="SAM" id="Phobius"/>
    </source>
</evidence>
<dbReference type="InterPro" id="IPR015915">
    <property type="entry name" value="Kelch-typ_b-propeller"/>
</dbReference>
<dbReference type="Pfam" id="PF20843">
    <property type="entry name" value="Rax2_3"/>
    <property type="match status" value="1"/>
</dbReference>
<dbReference type="GeneID" id="54472243"/>
<dbReference type="Pfam" id="PF20842">
    <property type="entry name" value="Rax2_2"/>
    <property type="match status" value="1"/>
</dbReference>
<dbReference type="RefSeq" id="XP_033589131.1">
    <property type="nucleotide sequence ID" value="XM_033731241.1"/>
</dbReference>
<keyword evidence="6" id="KW-1185">Reference proteome</keyword>
<name>A0A6A6PS97_9PEZI</name>
<dbReference type="PANTHER" id="PTHR31778">
    <property type="entry name" value="BUD SITE SELECTION PROTEIN RAX2"/>
    <property type="match status" value="1"/>
</dbReference>
<dbReference type="PANTHER" id="PTHR31778:SF2">
    <property type="entry name" value="BUD SITE SELECTION PROTEIN RAX2"/>
    <property type="match status" value="1"/>
</dbReference>
<keyword evidence="1" id="KW-0812">Transmembrane</keyword>
<dbReference type="Proteomes" id="UP000799767">
    <property type="component" value="Unassembled WGS sequence"/>
</dbReference>
<evidence type="ECO:0000259" key="2">
    <source>
        <dbReference type="Pfam" id="PF12768"/>
    </source>
</evidence>
<organism evidence="5 6">
    <name type="scientific">Neohortaea acidophila</name>
    <dbReference type="NCBI Taxonomy" id="245834"/>
    <lineage>
        <taxon>Eukaryota</taxon>
        <taxon>Fungi</taxon>
        <taxon>Dikarya</taxon>
        <taxon>Ascomycota</taxon>
        <taxon>Pezizomycotina</taxon>
        <taxon>Dothideomycetes</taxon>
        <taxon>Dothideomycetidae</taxon>
        <taxon>Mycosphaerellales</taxon>
        <taxon>Teratosphaeriaceae</taxon>
        <taxon>Neohortaea</taxon>
    </lineage>
</organism>
<dbReference type="Gene3D" id="2.120.10.80">
    <property type="entry name" value="Kelch-type beta propeller"/>
    <property type="match status" value="1"/>
</dbReference>
<dbReference type="InterPro" id="IPR048265">
    <property type="entry name" value="Rax2-like_third"/>
</dbReference>
<evidence type="ECO:0000259" key="4">
    <source>
        <dbReference type="Pfam" id="PF20843"/>
    </source>
</evidence>
<proteinExistence type="predicted"/>
<dbReference type="SUPFAM" id="SSF50965">
    <property type="entry name" value="Galactose oxidase, central domain"/>
    <property type="match status" value="1"/>
</dbReference>
<keyword evidence="1" id="KW-1133">Transmembrane helix</keyword>
<feature type="domain" description="Rax2-like second" evidence="3">
    <location>
        <begin position="228"/>
        <end position="374"/>
    </location>
</feature>
<dbReference type="Pfam" id="PF12768">
    <property type="entry name" value="Rax2"/>
    <property type="match status" value="1"/>
</dbReference>
<accession>A0A6A6PS97</accession>
<protein>
    <submittedName>
        <fullName evidence="5">Cortical protein marker for cell polarity-domain-containing protein</fullName>
    </submittedName>
</protein>
<dbReference type="EMBL" id="MU001636">
    <property type="protein sequence ID" value="KAF2482561.1"/>
    <property type="molecule type" value="Genomic_DNA"/>
</dbReference>
<dbReference type="InterPro" id="IPR048266">
    <property type="entry name" value="Rax2-like_second"/>
</dbReference>
<feature type="domain" description="Rax2-like C-terminal" evidence="2">
    <location>
        <begin position="902"/>
        <end position="1145"/>
    </location>
</feature>
<evidence type="ECO:0000313" key="6">
    <source>
        <dbReference type="Proteomes" id="UP000799767"/>
    </source>
</evidence>
<dbReference type="GO" id="GO:1902929">
    <property type="term" value="C:plasma membrane of growing cell tip"/>
    <property type="evidence" value="ECO:0007669"/>
    <property type="project" value="TreeGrafter"/>
</dbReference>
<gene>
    <name evidence="5" type="ORF">BDY17DRAFT_252245</name>
</gene>